<dbReference type="PANTHER" id="PTHR33495">
    <property type="entry name" value="ANTI-SIGMA FACTOR ANTAGONIST TM_1081-RELATED-RELATED"/>
    <property type="match status" value="1"/>
</dbReference>
<dbReference type="PANTHER" id="PTHR33495:SF2">
    <property type="entry name" value="ANTI-SIGMA FACTOR ANTAGONIST TM_1081-RELATED"/>
    <property type="match status" value="1"/>
</dbReference>
<dbReference type="GO" id="GO:0043856">
    <property type="term" value="F:anti-sigma factor antagonist activity"/>
    <property type="evidence" value="ECO:0007669"/>
    <property type="project" value="TreeGrafter"/>
</dbReference>
<evidence type="ECO:0000259" key="1">
    <source>
        <dbReference type="PROSITE" id="PS50801"/>
    </source>
</evidence>
<dbReference type="Proteomes" id="UP001147653">
    <property type="component" value="Unassembled WGS sequence"/>
</dbReference>
<dbReference type="CDD" id="cd07043">
    <property type="entry name" value="STAS_anti-anti-sigma_factors"/>
    <property type="match status" value="1"/>
</dbReference>
<protein>
    <submittedName>
        <fullName evidence="2">STAS domain-containing protein</fullName>
    </submittedName>
</protein>
<reference evidence="2" key="1">
    <citation type="submission" date="2022-10" db="EMBL/GenBank/DDBJ databases">
        <title>The WGS of Solirubrobacter phytolaccae KCTC 29190.</title>
        <authorList>
            <person name="Jiang Z."/>
        </authorList>
    </citation>
    <scope>NUCLEOTIDE SEQUENCE</scope>
    <source>
        <strain evidence="2">KCTC 29190</strain>
    </source>
</reference>
<organism evidence="2 3">
    <name type="scientific">Solirubrobacter phytolaccae</name>
    <dbReference type="NCBI Taxonomy" id="1404360"/>
    <lineage>
        <taxon>Bacteria</taxon>
        <taxon>Bacillati</taxon>
        <taxon>Actinomycetota</taxon>
        <taxon>Thermoleophilia</taxon>
        <taxon>Solirubrobacterales</taxon>
        <taxon>Solirubrobacteraceae</taxon>
        <taxon>Solirubrobacter</taxon>
    </lineage>
</organism>
<dbReference type="RefSeq" id="WP_270022948.1">
    <property type="nucleotide sequence ID" value="NZ_JAPDDP010000001.1"/>
</dbReference>
<dbReference type="InterPro" id="IPR036513">
    <property type="entry name" value="STAS_dom_sf"/>
</dbReference>
<proteinExistence type="predicted"/>
<name>A0A9X3N9R3_9ACTN</name>
<dbReference type="EMBL" id="JAPDDP010000001">
    <property type="protein sequence ID" value="MDA0178692.1"/>
    <property type="molecule type" value="Genomic_DNA"/>
</dbReference>
<dbReference type="PROSITE" id="PS50801">
    <property type="entry name" value="STAS"/>
    <property type="match status" value="1"/>
</dbReference>
<dbReference type="AlphaFoldDB" id="A0A9X3N9R3"/>
<dbReference type="InterPro" id="IPR058548">
    <property type="entry name" value="MlaB-like_STAS"/>
</dbReference>
<comment type="caution">
    <text evidence="2">The sequence shown here is derived from an EMBL/GenBank/DDBJ whole genome shotgun (WGS) entry which is preliminary data.</text>
</comment>
<keyword evidence="3" id="KW-1185">Reference proteome</keyword>
<dbReference type="InterPro" id="IPR002645">
    <property type="entry name" value="STAS_dom"/>
</dbReference>
<dbReference type="Pfam" id="PF13466">
    <property type="entry name" value="STAS_2"/>
    <property type="match status" value="1"/>
</dbReference>
<feature type="domain" description="STAS" evidence="1">
    <location>
        <begin position="15"/>
        <end position="108"/>
    </location>
</feature>
<dbReference type="SUPFAM" id="SSF52091">
    <property type="entry name" value="SpoIIaa-like"/>
    <property type="match status" value="1"/>
</dbReference>
<evidence type="ECO:0000313" key="2">
    <source>
        <dbReference type="EMBL" id="MDA0178692.1"/>
    </source>
</evidence>
<sequence length="108" mass="11874">MSSAPEAASYRPPRFDVNVEDEEGAVVLRLNGELDLVSEPVLAGALAGVDGRPLRIDLSDLAFMDSTGLRALLTALREQTDFKLRGPLRPAVERLFELTQTNQIFSFE</sequence>
<accession>A0A9X3N9R3</accession>
<dbReference type="Gene3D" id="3.30.750.24">
    <property type="entry name" value="STAS domain"/>
    <property type="match status" value="1"/>
</dbReference>
<gene>
    <name evidence="2" type="ORF">OJ997_00170</name>
</gene>
<evidence type="ECO:0000313" key="3">
    <source>
        <dbReference type="Proteomes" id="UP001147653"/>
    </source>
</evidence>